<dbReference type="AlphaFoldDB" id="A0A3M7LEV4"/>
<sequence>MLALELAADGKLFTEPNEEGNSSKVKLFREIDRLKLGEVKSAFIHYKAIDEKYKVGKSKIKAFLEVPKQEMTIEEKKAERREFYKADYKRLQQEGKVLGSTIFYDLIKKNGLEKVNLRFVEQILNNFIPETTEAIGISRSEQVKPIKLPRIKKQNVKVFFIDTVVSAYIEKGGLKKFSESEWIDYWENIFERSNT</sequence>
<proteinExistence type="predicted"/>
<keyword evidence="2" id="KW-1185">Reference proteome</keyword>
<reference evidence="1 2" key="1">
    <citation type="submission" date="2018-08" db="EMBL/GenBank/DDBJ databases">
        <title>Chryseobacterium nematophagum: a novel matrix digesting pathogen of nematodes.</title>
        <authorList>
            <person name="Page A."/>
            <person name="Roberts M."/>
            <person name="Felix M.-A."/>
            <person name="Weir W."/>
        </authorList>
    </citation>
    <scope>NUCLEOTIDE SEQUENCE [LARGE SCALE GENOMIC DNA]</scope>
    <source>
        <strain evidence="1 2">JUb275</strain>
    </source>
</reference>
<dbReference type="EMBL" id="QWIV01000013">
    <property type="protein sequence ID" value="RMZ60046.1"/>
    <property type="molecule type" value="Genomic_DNA"/>
</dbReference>
<gene>
    <name evidence="1" type="ORF">D1632_10670</name>
</gene>
<dbReference type="Proteomes" id="UP000267524">
    <property type="component" value="Unassembled WGS sequence"/>
</dbReference>
<organism evidence="1 2">
    <name type="scientific">Chryseobacterium nematophagum</name>
    <dbReference type="NCBI Taxonomy" id="2305228"/>
    <lineage>
        <taxon>Bacteria</taxon>
        <taxon>Pseudomonadati</taxon>
        <taxon>Bacteroidota</taxon>
        <taxon>Flavobacteriia</taxon>
        <taxon>Flavobacteriales</taxon>
        <taxon>Weeksellaceae</taxon>
        <taxon>Chryseobacterium group</taxon>
        <taxon>Chryseobacterium</taxon>
    </lineage>
</organism>
<protein>
    <submittedName>
        <fullName evidence="1">Uncharacterized protein</fullName>
    </submittedName>
</protein>
<name>A0A3M7LEV4_9FLAO</name>
<comment type="caution">
    <text evidence="1">The sequence shown here is derived from an EMBL/GenBank/DDBJ whole genome shotgun (WGS) entry which is preliminary data.</text>
</comment>
<evidence type="ECO:0000313" key="2">
    <source>
        <dbReference type="Proteomes" id="UP000267524"/>
    </source>
</evidence>
<evidence type="ECO:0000313" key="1">
    <source>
        <dbReference type="EMBL" id="RMZ60046.1"/>
    </source>
</evidence>
<accession>A0A3M7LEV4</accession>